<keyword evidence="2" id="KW-1185">Reference proteome</keyword>
<gene>
    <name evidence="1" type="ORF">PLEPLA_LOCUS5849</name>
</gene>
<sequence length="100" mass="11451">MPLHCTECESVKGSKGCTTHHHHLHHLTQKGLIGCPVLTTYCFPPMLSERVNTLIRCDKFNELVPEEEKLPIKLYTAHKATPIRARGCVKYPERKCKRLT</sequence>
<reference evidence="1" key="1">
    <citation type="submission" date="2020-03" db="EMBL/GenBank/DDBJ databases">
        <authorList>
            <person name="Weist P."/>
        </authorList>
    </citation>
    <scope>NUCLEOTIDE SEQUENCE</scope>
</reference>
<evidence type="ECO:0000313" key="2">
    <source>
        <dbReference type="Proteomes" id="UP001153269"/>
    </source>
</evidence>
<accession>A0A9N7TSA0</accession>
<dbReference type="Proteomes" id="UP001153269">
    <property type="component" value="Unassembled WGS sequence"/>
</dbReference>
<name>A0A9N7TSA0_PLEPL</name>
<dbReference type="EMBL" id="CADEAL010000301">
    <property type="protein sequence ID" value="CAB1418027.1"/>
    <property type="molecule type" value="Genomic_DNA"/>
</dbReference>
<organism evidence="1 2">
    <name type="scientific">Pleuronectes platessa</name>
    <name type="common">European plaice</name>
    <dbReference type="NCBI Taxonomy" id="8262"/>
    <lineage>
        <taxon>Eukaryota</taxon>
        <taxon>Metazoa</taxon>
        <taxon>Chordata</taxon>
        <taxon>Craniata</taxon>
        <taxon>Vertebrata</taxon>
        <taxon>Euteleostomi</taxon>
        <taxon>Actinopterygii</taxon>
        <taxon>Neopterygii</taxon>
        <taxon>Teleostei</taxon>
        <taxon>Neoteleostei</taxon>
        <taxon>Acanthomorphata</taxon>
        <taxon>Carangaria</taxon>
        <taxon>Pleuronectiformes</taxon>
        <taxon>Pleuronectoidei</taxon>
        <taxon>Pleuronectidae</taxon>
        <taxon>Pleuronectes</taxon>
    </lineage>
</organism>
<comment type="caution">
    <text evidence="1">The sequence shown here is derived from an EMBL/GenBank/DDBJ whole genome shotgun (WGS) entry which is preliminary data.</text>
</comment>
<protein>
    <submittedName>
        <fullName evidence="1">Uncharacterized protein</fullName>
    </submittedName>
</protein>
<evidence type="ECO:0000313" key="1">
    <source>
        <dbReference type="EMBL" id="CAB1418027.1"/>
    </source>
</evidence>
<proteinExistence type="predicted"/>
<dbReference type="AlphaFoldDB" id="A0A9N7TSA0"/>